<evidence type="ECO:0000259" key="6">
    <source>
        <dbReference type="PROSITE" id="PS50812"/>
    </source>
</evidence>
<comment type="similarity">
    <text evidence="2">Belongs to the HDGF family.</text>
</comment>
<dbReference type="KEGG" id="lll:129791596"/>
<protein>
    <submittedName>
        <fullName evidence="7">Putative the pwwp domain part of the hepatoma derived growth factor</fullName>
    </submittedName>
</protein>
<feature type="region of interest" description="Disordered" evidence="5">
    <location>
        <begin position="99"/>
        <end position="196"/>
    </location>
</feature>
<dbReference type="GeneID" id="129791596"/>
<dbReference type="SMART" id="SM00293">
    <property type="entry name" value="PWWP"/>
    <property type="match status" value="1"/>
</dbReference>
<comment type="subcellular location">
    <subcellularLocation>
        <location evidence="1">Nucleus</location>
    </subcellularLocation>
</comment>
<dbReference type="CTD" id="43576"/>
<proteinExistence type="inferred from homology"/>
<dbReference type="PANTHER" id="PTHR12550">
    <property type="entry name" value="HEPATOMA-DERIVED GROWTH FACTOR-RELATED"/>
    <property type="match status" value="1"/>
</dbReference>
<keyword evidence="3" id="KW-0175">Coiled coil</keyword>
<feature type="compositionally biased region" description="Low complexity" evidence="5">
    <location>
        <begin position="125"/>
        <end position="134"/>
    </location>
</feature>
<feature type="region of interest" description="Disordered" evidence="5">
    <location>
        <begin position="213"/>
        <end position="242"/>
    </location>
</feature>
<dbReference type="VEuPathDB" id="VectorBase:LLONM1_004547"/>
<dbReference type="SUPFAM" id="SSF63748">
    <property type="entry name" value="Tudor/PWWP/MBT"/>
    <property type="match status" value="1"/>
</dbReference>
<dbReference type="Pfam" id="PF11467">
    <property type="entry name" value="LEDGF"/>
    <property type="match status" value="1"/>
</dbReference>
<dbReference type="InterPro" id="IPR000313">
    <property type="entry name" value="PWWP_dom"/>
</dbReference>
<dbReference type="InterPro" id="IPR021567">
    <property type="entry name" value="LEDGF_IBD"/>
</dbReference>
<dbReference type="Gene3D" id="1.20.930.10">
    <property type="entry name" value="Conserved domain common to transcription factors TFIIS, elongin A, CRSP70"/>
    <property type="match status" value="1"/>
</dbReference>
<feature type="compositionally biased region" description="Polar residues" evidence="5">
    <location>
        <begin position="431"/>
        <end position="441"/>
    </location>
</feature>
<evidence type="ECO:0000256" key="2">
    <source>
        <dbReference type="ARBA" id="ARBA00005309"/>
    </source>
</evidence>
<evidence type="ECO:0000256" key="5">
    <source>
        <dbReference type="SAM" id="MobiDB-lite"/>
    </source>
</evidence>
<dbReference type="Gene3D" id="2.30.30.140">
    <property type="match status" value="1"/>
</dbReference>
<dbReference type="EMBL" id="GITU01008944">
    <property type="protein sequence ID" value="MBC1177647.1"/>
    <property type="molecule type" value="Transcribed_RNA"/>
</dbReference>
<dbReference type="GO" id="GO:0005634">
    <property type="term" value="C:nucleus"/>
    <property type="evidence" value="ECO:0007669"/>
    <property type="project" value="UniProtKB-SubCell"/>
</dbReference>
<keyword evidence="4" id="KW-0539">Nucleus</keyword>
<dbReference type="OrthoDB" id="62853at2759"/>
<evidence type="ECO:0000256" key="1">
    <source>
        <dbReference type="ARBA" id="ARBA00004123"/>
    </source>
</evidence>
<dbReference type="CDD" id="cd05834">
    <property type="entry name" value="PWWP_HRP"/>
    <property type="match status" value="1"/>
</dbReference>
<evidence type="ECO:0000256" key="3">
    <source>
        <dbReference type="ARBA" id="ARBA00023054"/>
    </source>
</evidence>
<sequence length="441" mass="49264">MAKKDRNYKIGDLVFAKVKGYPPWPAKIEKIMGKSKFSVYFYGTGETGHIKPEDLFLYVEYKAKFATERIMKKPYFKEAVEQIEDALKGNDSGPIAVAAAPEVNTADDTAPTDSSLLEPEEKVVEVPQVDVKPSPKAKPEAKQPAKKGQGKKQVNNEVKNEVAPPADKTPMSPPKDNGAEAAAEVPEVKSRSGRKIKPKKYLLEELEEEVVSPPKRKASSLDNTNADVKPAKIPKTDVQSPNQKDMYGELKIHLKNQTKLIDLTTRIKATVGLQRANPDACVKLLEEYNDVQITPIMLLKNPMCVETVKRLRKYVGNVKEWVMSDQEKEEFEHSATEVRKLSQSIYTQFKKMFNNTDGIPFWEFFTNQLQLFDAATKSLSAEEIVQIMDMPEGQKHIVAVPATNDKSTKENQTPNDFPDSSAMKMDAEQDATVTNSTAADP</sequence>
<feature type="domain" description="PWWP" evidence="6">
    <location>
        <begin position="10"/>
        <end position="61"/>
    </location>
</feature>
<organism evidence="7">
    <name type="scientific">Lutzomyia longipalpis</name>
    <name type="common">Sand fly</name>
    <dbReference type="NCBI Taxonomy" id="7200"/>
    <lineage>
        <taxon>Eukaryota</taxon>
        <taxon>Metazoa</taxon>
        <taxon>Ecdysozoa</taxon>
        <taxon>Arthropoda</taxon>
        <taxon>Hexapoda</taxon>
        <taxon>Insecta</taxon>
        <taxon>Pterygota</taxon>
        <taxon>Neoptera</taxon>
        <taxon>Endopterygota</taxon>
        <taxon>Diptera</taxon>
        <taxon>Nematocera</taxon>
        <taxon>Psychodoidea</taxon>
        <taxon>Psychodidae</taxon>
        <taxon>Lutzomyia</taxon>
        <taxon>Lutzomyia</taxon>
    </lineage>
</organism>
<dbReference type="Pfam" id="PF00855">
    <property type="entry name" value="PWWP"/>
    <property type="match status" value="1"/>
</dbReference>
<name>A0A7G3AZT6_LUTLO</name>
<evidence type="ECO:0000313" key="7">
    <source>
        <dbReference type="EMBL" id="MBC1177647.1"/>
    </source>
</evidence>
<evidence type="ECO:0000256" key="4">
    <source>
        <dbReference type="ARBA" id="ARBA00023242"/>
    </source>
</evidence>
<reference evidence="7" key="1">
    <citation type="journal article" date="2020" name="BMC">
        <title>Leishmania infection induces a limited differential gene expression in the sand fly midgut.</title>
        <authorList>
            <person name="Coutinho-Abreu I.V."/>
            <person name="Serafim T.D."/>
            <person name="Meneses C."/>
            <person name="Kamhawi S."/>
            <person name="Oliveira F."/>
            <person name="Valenzuela J.G."/>
        </authorList>
    </citation>
    <scope>NUCLEOTIDE SEQUENCE</scope>
    <source>
        <strain evidence="7">Jacobina</strain>
        <tissue evidence="7">Midgut</tissue>
    </source>
</reference>
<accession>A0A7G3AZT6</accession>
<dbReference type="InterPro" id="IPR036218">
    <property type="entry name" value="HIVI-bd_sf"/>
</dbReference>
<feature type="region of interest" description="Disordered" evidence="5">
    <location>
        <begin position="401"/>
        <end position="441"/>
    </location>
</feature>
<dbReference type="InterPro" id="IPR035441">
    <property type="entry name" value="TFIIS/LEDGF_dom_sf"/>
</dbReference>
<dbReference type="AlphaFoldDB" id="A0A7G3AZT6"/>
<dbReference type="PANTHER" id="PTHR12550:SF70">
    <property type="entry name" value="JIL-1 ANCHORING AND STABILIZING PROTEIN, ISOFORM A"/>
    <property type="match status" value="1"/>
</dbReference>
<dbReference type="PROSITE" id="PS50812">
    <property type="entry name" value="PWWP"/>
    <property type="match status" value="1"/>
</dbReference>
<dbReference type="SUPFAM" id="SSF140576">
    <property type="entry name" value="HIV integrase-binding domain"/>
    <property type="match status" value="1"/>
</dbReference>
<dbReference type="RefSeq" id="XP_055685799.1">
    <property type="nucleotide sequence ID" value="XM_055829824.1"/>
</dbReference>